<reference evidence="3" key="1">
    <citation type="submission" date="2017-11" db="EMBL/GenBank/DDBJ databases">
        <authorList>
            <person name="Lima N.C."/>
            <person name="Parody-Merino A.M."/>
            <person name="Battley P.F."/>
            <person name="Fidler A.E."/>
            <person name="Prosdocimi F."/>
        </authorList>
    </citation>
    <scope>NUCLEOTIDE SEQUENCE [LARGE SCALE GENOMIC DNA]</scope>
</reference>
<name>A0A2I0TAL7_LIMLA</name>
<keyword evidence="1" id="KW-1133">Transmembrane helix</keyword>
<protein>
    <submittedName>
        <fullName evidence="2">Uncharacterized protein</fullName>
    </submittedName>
</protein>
<keyword evidence="1" id="KW-0472">Membrane</keyword>
<keyword evidence="3" id="KW-1185">Reference proteome</keyword>
<evidence type="ECO:0000313" key="2">
    <source>
        <dbReference type="EMBL" id="PKU30838.1"/>
    </source>
</evidence>
<organism evidence="2 3">
    <name type="scientific">Limosa lapponica baueri</name>
    <dbReference type="NCBI Taxonomy" id="1758121"/>
    <lineage>
        <taxon>Eukaryota</taxon>
        <taxon>Metazoa</taxon>
        <taxon>Chordata</taxon>
        <taxon>Craniata</taxon>
        <taxon>Vertebrata</taxon>
        <taxon>Euteleostomi</taxon>
        <taxon>Archelosauria</taxon>
        <taxon>Archosauria</taxon>
        <taxon>Dinosauria</taxon>
        <taxon>Saurischia</taxon>
        <taxon>Theropoda</taxon>
        <taxon>Coelurosauria</taxon>
        <taxon>Aves</taxon>
        <taxon>Neognathae</taxon>
        <taxon>Neoaves</taxon>
        <taxon>Charadriiformes</taxon>
        <taxon>Scolopacidae</taxon>
        <taxon>Limosa</taxon>
    </lineage>
</organism>
<sequence length="109" mass="12288">MLQQRFWVLVVLKGLMVNLVFLASLVTLVLQGILPTQDQMDLAGVQWVQEVLKVSKESKVVLAQQAHLVNLGIQDLWGLEAFLELLVSQVSRVTGENLDQQVPWVQRVL</sequence>
<evidence type="ECO:0000256" key="1">
    <source>
        <dbReference type="SAM" id="Phobius"/>
    </source>
</evidence>
<evidence type="ECO:0000313" key="3">
    <source>
        <dbReference type="Proteomes" id="UP000233556"/>
    </source>
</evidence>
<accession>A0A2I0TAL7</accession>
<keyword evidence="1" id="KW-0812">Transmembrane</keyword>
<gene>
    <name evidence="2" type="ORF">llap_18858</name>
</gene>
<dbReference type="Proteomes" id="UP000233556">
    <property type="component" value="Unassembled WGS sequence"/>
</dbReference>
<dbReference type="EMBL" id="KZ513876">
    <property type="protein sequence ID" value="PKU30838.1"/>
    <property type="molecule type" value="Genomic_DNA"/>
</dbReference>
<dbReference type="AlphaFoldDB" id="A0A2I0TAL7"/>
<feature type="transmembrane region" description="Helical" evidence="1">
    <location>
        <begin position="6"/>
        <end position="30"/>
    </location>
</feature>
<proteinExistence type="predicted"/>
<reference evidence="3" key="2">
    <citation type="submission" date="2017-12" db="EMBL/GenBank/DDBJ databases">
        <title>Genome sequence of the Bar-tailed Godwit (Limosa lapponica baueri).</title>
        <authorList>
            <person name="Lima N.C.B."/>
            <person name="Parody-Merino A.M."/>
            <person name="Battley P.F."/>
            <person name="Fidler A.E."/>
            <person name="Prosdocimi F."/>
        </authorList>
    </citation>
    <scope>NUCLEOTIDE SEQUENCE [LARGE SCALE GENOMIC DNA]</scope>
</reference>